<feature type="compositionally biased region" description="Polar residues" evidence="1">
    <location>
        <begin position="297"/>
        <end position="308"/>
    </location>
</feature>
<comment type="caution">
    <text evidence="2">The sequence shown here is derived from an EMBL/GenBank/DDBJ whole genome shotgun (WGS) entry which is preliminary data.</text>
</comment>
<feature type="region of interest" description="Disordered" evidence="1">
    <location>
        <begin position="282"/>
        <end position="308"/>
    </location>
</feature>
<protein>
    <submittedName>
        <fullName evidence="2">Uncharacterized protein</fullName>
    </submittedName>
</protein>
<evidence type="ECO:0000313" key="2">
    <source>
        <dbReference type="EMBL" id="PWI64210.1"/>
    </source>
</evidence>
<sequence>MSAHQRPLPHKCVPCVMEQSRPALPWQATYAQPVVTTRPECDAKRQRSKDVVAVWGKRRKVEDEPSKSMFEWKWGQTPDPHVGEEFWVTGRCRDYNEPYLELSELGCIPVSEHLYEGCAPQPEPNPNFFLASPSELTHFSFAMETVLSSSGFSMTSHALEPPLSPSVHLELKAPTGAAKFEGRVDALAPVCLQDLATDIFKAEGIHRDDSSTTQSNCTDTADLYTSGDGTTVSIDELLGTFMILLDLFSSSDAEIDFMELPSSKFDCSPALHDMSLHSVVSSRESHDGTRTRRLRSNTRVSWSRHTNG</sequence>
<evidence type="ECO:0000256" key="1">
    <source>
        <dbReference type="SAM" id="MobiDB-lite"/>
    </source>
</evidence>
<accession>A0A2U3DPM8</accession>
<gene>
    <name evidence="2" type="ORF">PCL_12027</name>
</gene>
<dbReference type="AlphaFoldDB" id="A0A2U3DPM8"/>
<proteinExistence type="predicted"/>
<dbReference type="Proteomes" id="UP000245956">
    <property type="component" value="Unassembled WGS sequence"/>
</dbReference>
<reference evidence="2 3" key="1">
    <citation type="journal article" date="2016" name="Front. Microbiol.">
        <title>Genome and transcriptome sequences reveal the specific parasitism of the nematophagous Purpureocillium lilacinum 36-1.</title>
        <authorList>
            <person name="Xie J."/>
            <person name="Li S."/>
            <person name="Mo C."/>
            <person name="Xiao X."/>
            <person name="Peng D."/>
            <person name="Wang G."/>
            <person name="Xiao Y."/>
        </authorList>
    </citation>
    <scope>NUCLEOTIDE SEQUENCE [LARGE SCALE GENOMIC DNA]</scope>
    <source>
        <strain evidence="2 3">36-1</strain>
    </source>
</reference>
<organism evidence="2 3">
    <name type="scientific">Purpureocillium lilacinum</name>
    <name type="common">Paecilomyces lilacinus</name>
    <dbReference type="NCBI Taxonomy" id="33203"/>
    <lineage>
        <taxon>Eukaryota</taxon>
        <taxon>Fungi</taxon>
        <taxon>Dikarya</taxon>
        <taxon>Ascomycota</taxon>
        <taxon>Pezizomycotina</taxon>
        <taxon>Sordariomycetes</taxon>
        <taxon>Hypocreomycetidae</taxon>
        <taxon>Hypocreales</taxon>
        <taxon>Ophiocordycipitaceae</taxon>
        <taxon>Purpureocillium</taxon>
    </lineage>
</organism>
<name>A0A2U3DPM8_PURLI</name>
<evidence type="ECO:0000313" key="3">
    <source>
        <dbReference type="Proteomes" id="UP000245956"/>
    </source>
</evidence>
<dbReference type="EMBL" id="LCWV01000080">
    <property type="protein sequence ID" value="PWI64210.1"/>
    <property type="molecule type" value="Genomic_DNA"/>
</dbReference>